<dbReference type="CDD" id="cd01949">
    <property type="entry name" value="GGDEF"/>
    <property type="match status" value="1"/>
</dbReference>
<dbReference type="PROSITE" id="PS50887">
    <property type="entry name" value="GGDEF"/>
    <property type="match status" value="1"/>
</dbReference>
<keyword evidence="1" id="KW-0175">Coiled coil</keyword>
<sequence length="349" mass="40004">MKDFNSTLYEALLVAFGKVLAKYNVFAQGYILKDVGEEIISYLNNHGFEFKEQGTLDDLETLTNLFVKNGFAECLEIESADIGKNYIWRNLYGIAAYKELFDVADNPFLSCPLNLCLYYLADKHHKTMRLYSKSFDMENKVAQSQYDIVEKEDSQENAFESLVLENVKLYELARIREEQYHHQSITDALTGISNRRHILEEGAKAFVRAQRYNLQLSLLMIDIDLFKNINDTYGHSTGDRAICKLTSICSQLVREMDLIGRLGGEEFVIILPDTPLDGAINLAERLRQTIESEQIQTEDHTYFTMTISIGIANYNDSLNNFENMLSQADNALYKAKQMGRNRVVVADRL</sequence>
<dbReference type="PANTHER" id="PTHR45138:SF9">
    <property type="entry name" value="DIGUANYLATE CYCLASE DGCM-RELATED"/>
    <property type="match status" value="1"/>
</dbReference>
<dbReference type="PANTHER" id="PTHR45138">
    <property type="entry name" value="REGULATORY COMPONENTS OF SENSORY TRANSDUCTION SYSTEM"/>
    <property type="match status" value="1"/>
</dbReference>
<organism evidence="3 4">
    <name type="scientific">Pseudanabaena yagii GIHE-NHR1</name>
    <dbReference type="NCBI Taxonomy" id="2722753"/>
    <lineage>
        <taxon>Bacteria</taxon>
        <taxon>Bacillati</taxon>
        <taxon>Cyanobacteriota</taxon>
        <taxon>Cyanophyceae</taxon>
        <taxon>Pseudanabaenales</taxon>
        <taxon>Pseudanabaenaceae</taxon>
        <taxon>Pseudanabaena</taxon>
        <taxon>Pseudanabaena yagii</taxon>
    </lineage>
</organism>
<evidence type="ECO:0000313" key="3">
    <source>
        <dbReference type="EMBL" id="NMF58825.1"/>
    </source>
</evidence>
<dbReference type="Gene3D" id="3.30.70.270">
    <property type="match status" value="1"/>
</dbReference>
<evidence type="ECO:0000259" key="2">
    <source>
        <dbReference type="PROSITE" id="PS50887"/>
    </source>
</evidence>
<keyword evidence="4" id="KW-1185">Reference proteome</keyword>
<accession>A0ABX1LTI9</accession>
<comment type="caution">
    <text evidence="3">The sequence shown here is derived from an EMBL/GenBank/DDBJ whole genome shotgun (WGS) entry which is preliminary data.</text>
</comment>
<dbReference type="InterPro" id="IPR000160">
    <property type="entry name" value="GGDEF_dom"/>
</dbReference>
<dbReference type="EMBL" id="JAAVJL010000001">
    <property type="protein sequence ID" value="NMF58825.1"/>
    <property type="molecule type" value="Genomic_DNA"/>
</dbReference>
<dbReference type="Pfam" id="PF00990">
    <property type="entry name" value="GGDEF"/>
    <property type="match status" value="1"/>
</dbReference>
<dbReference type="InterPro" id="IPR050469">
    <property type="entry name" value="Diguanylate_Cyclase"/>
</dbReference>
<reference evidence="3 4" key="1">
    <citation type="submission" date="2020-03" db="EMBL/GenBank/DDBJ databases">
        <title>Draft Genome Sequence of 2-Methylisoborneol Producing Pseudanabaena yagii Strain GIHE-NHR1 Isolated from North Han River in South Korea.</title>
        <authorList>
            <person name="Jeong J."/>
        </authorList>
    </citation>
    <scope>NUCLEOTIDE SEQUENCE [LARGE SCALE GENOMIC DNA]</scope>
    <source>
        <strain evidence="3 4">GIHE-NHR1</strain>
    </source>
</reference>
<evidence type="ECO:0000256" key="1">
    <source>
        <dbReference type="SAM" id="Coils"/>
    </source>
</evidence>
<dbReference type="SMART" id="SM00267">
    <property type="entry name" value="GGDEF"/>
    <property type="match status" value="1"/>
</dbReference>
<dbReference type="InterPro" id="IPR029787">
    <property type="entry name" value="Nucleotide_cyclase"/>
</dbReference>
<dbReference type="RefSeq" id="WP_169363676.1">
    <property type="nucleotide sequence ID" value="NZ_JAAVJL010000001.1"/>
</dbReference>
<evidence type="ECO:0000313" key="4">
    <source>
        <dbReference type="Proteomes" id="UP000738376"/>
    </source>
</evidence>
<dbReference type="InterPro" id="IPR043128">
    <property type="entry name" value="Rev_trsase/Diguanyl_cyclase"/>
</dbReference>
<name>A0ABX1LTI9_9CYAN</name>
<dbReference type="NCBIfam" id="TIGR00254">
    <property type="entry name" value="GGDEF"/>
    <property type="match status" value="1"/>
</dbReference>
<protein>
    <submittedName>
        <fullName evidence="3">GGDEF domain-containing protein</fullName>
    </submittedName>
</protein>
<dbReference type="SUPFAM" id="SSF55073">
    <property type="entry name" value="Nucleotide cyclase"/>
    <property type="match status" value="1"/>
</dbReference>
<proteinExistence type="predicted"/>
<gene>
    <name evidence="3" type="ORF">HC246_12520</name>
</gene>
<dbReference type="Proteomes" id="UP000738376">
    <property type="component" value="Unassembled WGS sequence"/>
</dbReference>
<feature type="domain" description="GGDEF" evidence="2">
    <location>
        <begin position="214"/>
        <end position="348"/>
    </location>
</feature>
<feature type="coiled-coil region" evidence="1">
    <location>
        <begin position="276"/>
        <end position="331"/>
    </location>
</feature>